<comment type="caution">
    <text evidence="1">The sequence shown here is derived from an EMBL/GenBank/DDBJ whole genome shotgun (WGS) entry which is preliminary data.</text>
</comment>
<proteinExistence type="predicted"/>
<keyword evidence="2" id="KW-1185">Reference proteome</keyword>
<dbReference type="Proteomes" id="UP001165367">
    <property type="component" value="Unassembled WGS sequence"/>
</dbReference>
<name>A0ABS9KUC3_9BACT</name>
<dbReference type="RefSeq" id="WP_237874376.1">
    <property type="nucleotide sequence ID" value="NZ_JAKLTR010000010.1"/>
</dbReference>
<sequence length="257" mass="29645">MRTFSTRFFLIFSVLTLGLISCSEEKEEWIATEPVAEYLPLQVGKYITYRVDSLVPNPAFNTSLETHSYQVKHVVDAAITDNQGRPSYRIYRLINNAAGTGPWTASGSYFITPLTNQVEVVENNLRFIKLREPMREGFTWKGNAYLPNNPFEAFGYNLSIDNSMGTWDYTYDLFEPSTVIGGQTYENVWTVEQIDEFKGDPVLYPRDYANKVRFVEKYAKNIGLVYRQLILWEYETNTTATPSYTGFGITMWMVDHN</sequence>
<dbReference type="EMBL" id="JAKLTR010000010">
    <property type="protein sequence ID" value="MCG2615900.1"/>
    <property type="molecule type" value="Genomic_DNA"/>
</dbReference>
<accession>A0ABS9KUC3</accession>
<evidence type="ECO:0000313" key="2">
    <source>
        <dbReference type="Proteomes" id="UP001165367"/>
    </source>
</evidence>
<protein>
    <recommendedName>
        <fullName evidence="3">DUF4249 domain-containing protein</fullName>
    </recommendedName>
</protein>
<reference evidence="1" key="1">
    <citation type="submission" date="2022-01" db="EMBL/GenBank/DDBJ databases">
        <authorList>
            <person name="Jo J.-H."/>
            <person name="Im W.-T."/>
        </authorList>
    </citation>
    <scope>NUCLEOTIDE SEQUENCE</scope>
    <source>
        <strain evidence="1">NA20</strain>
    </source>
</reference>
<evidence type="ECO:0000313" key="1">
    <source>
        <dbReference type="EMBL" id="MCG2615900.1"/>
    </source>
</evidence>
<gene>
    <name evidence="1" type="ORF">LZZ85_16510</name>
</gene>
<organism evidence="1 2">
    <name type="scientific">Terrimonas ginsenosidimutans</name>
    <dbReference type="NCBI Taxonomy" id="2908004"/>
    <lineage>
        <taxon>Bacteria</taxon>
        <taxon>Pseudomonadati</taxon>
        <taxon>Bacteroidota</taxon>
        <taxon>Chitinophagia</taxon>
        <taxon>Chitinophagales</taxon>
        <taxon>Chitinophagaceae</taxon>
        <taxon>Terrimonas</taxon>
    </lineage>
</organism>
<dbReference type="PROSITE" id="PS51257">
    <property type="entry name" value="PROKAR_LIPOPROTEIN"/>
    <property type="match status" value="1"/>
</dbReference>
<evidence type="ECO:0008006" key="3">
    <source>
        <dbReference type="Google" id="ProtNLM"/>
    </source>
</evidence>